<protein>
    <submittedName>
        <fullName evidence="3">TRAP-type C4-dicarboxylate transport system, substrate-binding protein</fullName>
    </submittedName>
</protein>
<feature type="chain" id="PRO_5012575396" evidence="2">
    <location>
        <begin position="25"/>
        <end position="338"/>
    </location>
</feature>
<dbReference type="CDD" id="cd13665">
    <property type="entry name" value="PBP2_TRAP_Dctp3_4"/>
    <property type="match status" value="1"/>
</dbReference>
<dbReference type="OrthoDB" id="8912194at2"/>
<dbReference type="GO" id="GO:0055085">
    <property type="term" value="P:transmembrane transport"/>
    <property type="evidence" value="ECO:0007669"/>
    <property type="project" value="InterPro"/>
</dbReference>
<feature type="signal peptide" evidence="2">
    <location>
        <begin position="1"/>
        <end position="24"/>
    </location>
</feature>
<dbReference type="RefSeq" id="WP_085096513.1">
    <property type="nucleotide sequence ID" value="NZ_FWZU01000001.1"/>
</dbReference>
<dbReference type="Gene3D" id="3.40.190.170">
    <property type="entry name" value="Bacterial extracellular solute-binding protein, family 7"/>
    <property type="match status" value="1"/>
</dbReference>
<dbReference type="STRING" id="1519643.SAMN06295933_0006"/>
<dbReference type="InterPro" id="IPR038404">
    <property type="entry name" value="TRAP_DctP_sf"/>
</dbReference>
<dbReference type="EMBL" id="FWZU01000001">
    <property type="protein sequence ID" value="SME87711.1"/>
    <property type="molecule type" value="Genomic_DNA"/>
</dbReference>
<sequence length="338" mass="37401">MKKLLLTVIAFVIGFSAMPLSAEAETITLTYSNFFPPTHVQSKLAEAWCKEVEKRTDGKIKISYFPGGTLTKAKQCYDGVVEGLSDIGLSALAYSRGRFPTMAALDLPLGYKSGAAATKVANEVFEKFKPEEFDDVAPMYFHAHGPGLLFTAKTPVKTLEDIQGLKLRGTGNCAKLIQILGAAPVAMSMPDSYQAIRKGVVNGGMYPMETNKGWKMAEVVDYCTLDFPVGYTTTFFVVMNKNKWKSIPADLQKIILDINKEWAVKHGQAWDESDAVGREYFESKGGKFITLSEAEGLRWKEKAAPMMDEYVKMTNDKGLNGKEILDFTVESLAKYNDK</sequence>
<dbReference type="AlphaFoldDB" id="A0A1X7C0F2"/>
<evidence type="ECO:0000256" key="1">
    <source>
        <dbReference type="ARBA" id="ARBA00022729"/>
    </source>
</evidence>
<dbReference type="Proteomes" id="UP000192906">
    <property type="component" value="Unassembled WGS sequence"/>
</dbReference>
<proteinExistence type="predicted"/>
<name>A0A1X7C0F2_9BACT</name>
<keyword evidence="1 2" id="KW-0732">Signal</keyword>
<reference evidence="4" key="1">
    <citation type="submission" date="2017-04" db="EMBL/GenBank/DDBJ databases">
        <authorList>
            <person name="Varghese N."/>
            <person name="Submissions S."/>
        </authorList>
    </citation>
    <scope>NUCLEOTIDE SEQUENCE [LARGE SCALE GENOMIC DNA]</scope>
    <source>
        <strain evidence="4">K3S</strain>
    </source>
</reference>
<evidence type="ECO:0000313" key="4">
    <source>
        <dbReference type="Proteomes" id="UP000192906"/>
    </source>
</evidence>
<keyword evidence="4" id="KW-1185">Reference proteome</keyword>
<evidence type="ECO:0000256" key="2">
    <source>
        <dbReference type="SAM" id="SignalP"/>
    </source>
</evidence>
<evidence type="ECO:0000313" key="3">
    <source>
        <dbReference type="EMBL" id="SME87711.1"/>
    </source>
</evidence>
<dbReference type="PANTHER" id="PTHR33376:SF15">
    <property type="entry name" value="BLL6794 PROTEIN"/>
    <property type="match status" value="1"/>
</dbReference>
<dbReference type="InterPro" id="IPR018389">
    <property type="entry name" value="DctP_fam"/>
</dbReference>
<dbReference type="NCBIfam" id="NF037995">
    <property type="entry name" value="TRAP_S1"/>
    <property type="match status" value="1"/>
</dbReference>
<dbReference type="Pfam" id="PF03480">
    <property type="entry name" value="DctP"/>
    <property type="match status" value="1"/>
</dbReference>
<accession>A0A1X7C0F2</accession>
<dbReference type="PANTHER" id="PTHR33376">
    <property type="match status" value="1"/>
</dbReference>
<organism evidence="3 4">
    <name type="scientific">Desulfovibrio gilichinskyi</name>
    <dbReference type="NCBI Taxonomy" id="1519643"/>
    <lineage>
        <taxon>Bacteria</taxon>
        <taxon>Pseudomonadati</taxon>
        <taxon>Thermodesulfobacteriota</taxon>
        <taxon>Desulfovibrionia</taxon>
        <taxon>Desulfovibrionales</taxon>
        <taxon>Desulfovibrionaceae</taxon>
        <taxon>Desulfovibrio</taxon>
    </lineage>
</organism>
<gene>
    <name evidence="3" type="ORF">SAMN06295933_0006</name>
</gene>